<dbReference type="InterPro" id="IPR037666">
    <property type="entry name" value="CCDC43"/>
</dbReference>
<protein>
    <recommendedName>
        <fullName evidence="2">Coiled-coil domain-containing protein 43</fullName>
    </recommendedName>
</protein>
<evidence type="ECO:0000313" key="6">
    <source>
        <dbReference type="EMBL" id="CAB3995608.1"/>
    </source>
</evidence>
<feature type="compositionally biased region" description="Basic and acidic residues" evidence="4">
    <location>
        <begin position="174"/>
        <end position="212"/>
    </location>
</feature>
<evidence type="ECO:0000259" key="5">
    <source>
        <dbReference type="Pfam" id="PF26091"/>
    </source>
</evidence>
<feature type="region of interest" description="Disordered" evidence="4">
    <location>
        <begin position="108"/>
        <end position="127"/>
    </location>
</feature>
<evidence type="ECO:0000256" key="3">
    <source>
        <dbReference type="ARBA" id="ARBA00023054"/>
    </source>
</evidence>
<feature type="domain" description="CCDC43 PWI-like" evidence="5">
    <location>
        <begin position="5"/>
        <end position="76"/>
    </location>
</feature>
<comment type="caution">
    <text evidence="6">The sequence shown here is derived from an EMBL/GenBank/DDBJ whole genome shotgun (WGS) entry which is preliminary data.</text>
</comment>
<dbReference type="Pfam" id="PF26091">
    <property type="entry name" value="PWI_CCDC43"/>
    <property type="match status" value="1"/>
</dbReference>
<evidence type="ECO:0000256" key="4">
    <source>
        <dbReference type="SAM" id="MobiDB-lite"/>
    </source>
</evidence>
<dbReference type="PANTHER" id="PTHR31684">
    <property type="entry name" value="COILED-COIL DOMAIN-CONTAINING PROTEIN 43"/>
    <property type="match status" value="1"/>
</dbReference>
<gene>
    <name evidence="6" type="ORF">PACLA_8A019317</name>
</gene>
<dbReference type="AlphaFoldDB" id="A0A6S7GUC8"/>
<evidence type="ECO:0000256" key="1">
    <source>
        <dbReference type="ARBA" id="ARBA00005305"/>
    </source>
</evidence>
<dbReference type="OrthoDB" id="2187466at2759"/>
<sequence>MAGAGSEFHVWLCSRLKSLNLDEEVLGEYISGILDGDDSTPEEKEEALKETLEGMMESPDDNVSSDIFMKWKECEEKKAKLKQESVLCFLLENQKQDILAAVVEKQMKTTNNVNKKPSHKLDENVKKNLIAQYGQEYDEDFYSSSDEEAPSQTTKSQPVEKDKGVFQNTNTKSVLDKEKEKRDKQRQENEDKKVKDKEDREKQKTKAEQRKDKEKKRTQKGERRR</sequence>
<evidence type="ECO:0000313" key="7">
    <source>
        <dbReference type="Proteomes" id="UP001152795"/>
    </source>
</evidence>
<keyword evidence="3" id="KW-0175">Coiled coil</keyword>
<keyword evidence="7" id="KW-1185">Reference proteome</keyword>
<reference evidence="6" key="1">
    <citation type="submission" date="2020-04" db="EMBL/GenBank/DDBJ databases">
        <authorList>
            <person name="Alioto T."/>
            <person name="Alioto T."/>
            <person name="Gomez Garrido J."/>
        </authorList>
    </citation>
    <scope>NUCLEOTIDE SEQUENCE</scope>
    <source>
        <strain evidence="6">A484AB</strain>
    </source>
</reference>
<feature type="compositionally biased region" description="Basic residues" evidence="4">
    <location>
        <begin position="213"/>
        <end position="225"/>
    </location>
</feature>
<proteinExistence type="inferred from homology"/>
<feature type="compositionally biased region" description="Acidic residues" evidence="4">
    <location>
        <begin position="137"/>
        <end position="149"/>
    </location>
</feature>
<comment type="similarity">
    <text evidence="1">Belongs to the CCDC43 family.</text>
</comment>
<organism evidence="6 7">
    <name type="scientific">Paramuricea clavata</name>
    <name type="common">Red gorgonian</name>
    <name type="synonym">Violescent sea-whip</name>
    <dbReference type="NCBI Taxonomy" id="317549"/>
    <lineage>
        <taxon>Eukaryota</taxon>
        <taxon>Metazoa</taxon>
        <taxon>Cnidaria</taxon>
        <taxon>Anthozoa</taxon>
        <taxon>Octocorallia</taxon>
        <taxon>Malacalcyonacea</taxon>
        <taxon>Plexauridae</taxon>
        <taxon>Paramuricea</taxon>
    </lineage>
</organism>
<accession>A0A6S7GUC8</accession>
<feature type="region of interest" description="Disordered" evidence="4">
    <location>
        <begin position="137"/>
        <end position="225"/>
    </location>
</feature>
<evidence type="ECO:0000256" key="2">
    <source>
        <dbReference type="ARBA" id="ARBA00016648"/>
    </source>
</evidence>
<dbReference type="EMBL" id="CACRXK020002699">
    <property type="protein sequence ID" value="CAB3995608.1"/>
    <property type="molecule type" value="Genomic_DNA"/>
</dbReference>
<dbReference type="InterPro" id="IPR058771">
    <property type="entry name" value="PWI_CCDC43"/>
</dbReference>
<dbReference type="Proteomes" id="UP001152795">
    <property type="component" value="Unassembled WGS sequence"/>
</dbReference>
<name>A0A6S7GUC8_PARCT</name>
<dbReference type="PANTHER" id="PTHR31684:SF2">
    <property type="entry name" value="COILED-COIL DOMAIN-CONTAINING PROTEIN 43"/>
    <property type="match status" value="1"/>
</dbReference>